<dbReference type="SFLD" id="SFLDS00029">
    <property type="entry name" value="Radical_SAM"/>
    <property type="match status" value="1"/>
</dbReference>
<dbReference type="Gene3D" id="3.40.50.12160">
    <property type="entry name" value="Methylthiotransferase, N-terminal domain"/>
    <property type="match status" value="1"/>
</dbReference>
<dbReference type="GO" id="GO:0051539">
    <property type="term" value="F:4 iron, 4 sulfur cluster binding"/>
    <property type="evidence" value="ECO:0007669"/>
    <property type="project" value="UniProtKB-KW"/>
</dbReference>
<accession>A0A382A5K1</accession>
<dbReference type="InterPro" id="IPR020612">
    <property type="entry name" value="Methylthiotransferase_CS"/>
</dbReference>
<dbReference type="InterPro" id="IPR013848">
    <property type="entry name" value="Methylthiotransferase_N"/>
</dbReference>
<proteinExistence type="predicted"/>
<evidence type="ECO:0000256" key="5">
    <source>
        <dbReference type="ARBA" id="ARBA00022723"/>
    </source>
</evidence>
<feature type="domain" description="MTTase N-terminal" evidence="8">
    <location>
        <begin position="4"/>
        <end position="106"/>
    </location>
</feature>
<dbReference type="CDD" id="cd01335">
    <property type="entry name" value="Radical_SAM"/>
    <property type="match status" value="1"/>
</dbReference>
<dbReference type="SUPFAM" id="SSF102114">
    <property type="entry name" value="Radical SAM enzymes"/>
    <property type="match status" value="1"/>
</dbReference>
<name>A0A382A5K1_9ZZZZ</name>
<dbReference type="InterPro" id="IPR038135">
    <property type="entry name" value="Methylthiotransferase_N_sf"/>
</dbReference>
<evidence type="ECO:0000259" key="9">
    <source>
        <dbReference type="PROSITE" id="PS51918"/>
    </source>
</evidence>
<protein>
    <submittedName>
        <fullName evidence="10">Uncharacterized protein</fullName>
    </submittedName>
</protein>
<sequence>MKTNDVDIINLGCRLNIYEGEVIKSLAHKNNLSNFTIINSCAVTQEAEKKVKYEIRKSKKNFPEKKIIVTGCAAQINPQKYANIDEVDFVIGNKEKLQKQIWSSLPNSNPVQVKDIFANNTIHNNIVEKFEGKSRAYIEVQQGCDHRCTFCVIPFGRGNNRSVPLGVIVERIKTLVNNGYNEVVLTGVDITDYGRDLPGQPNLFQLVKRILNLIPDLKQLRLSSIDCAEITDDFWPLLQEKRLMPHFHLSLQAGNDLILKRMKRRHTCQQVFDFCQKARSIRKDVVFGADIIAGFPTETEGMFRDSLNMIRDCNLTHLHIFPYSVRENTPAARMPQVPKNIIKQRAKLLREAGERQMNKYLSTQIGISAIMLVEQTKENISFGKSQHFTKIEINDVIKEGKIVHCMITNINKGVLNAHII</sequence>
<comment type="cofactor">
    <cofactor evidence="1">
        <name>[4Fe-4S] cluster</name>
        <dbReference type="ChEBI" id="CHEBI:49883"/>
    </cofactor>
</comment>
<dbReference type="PANTHER" id="PTHR11918:SF45">
    <property type="entry name" value="THREONYLCARBAMOYLADENOSINE TRNA METHYLTHIOTRANSFERASE"/>
    <property type="match status" value="1"/>
</dbReference>
<keyword evidence="2" id="KW-0004">4Fe-4S</keyword>
<evidence type="ECO:0000256" key="4">
    <source>
        <dbReference type="ARBA" id="ARBA00022691"/>
    </source>
</evidence>
<evidence type="ECO:0000313" key="10">
    <source>
        <dbReference type="EMBL" id="SVA96213.1"/>
    </source>
</evidence>
<dbReference type="Pfam" id="PF00919">
    <property type="entry name" value="UPF0004"/>
    <property type="match status" value="1"/>
</dbReference>
<dbReference type="InterPro" id="IPR007197">
    <property type="entry name" value="rSAM"/>
</dbReference>
<evidence type="ECO:0000256" key="7">
    <source>
        <dbReference type="ARBA" id="ARBA00023014"/>
    </source>
</evidence>
<dbReference type="AlphaFoldDB" id="A0A382A5K1"/>
<organism evidence="10">
    <name type="scientific">marine metagenome</name>
    <dbReference type="NCBI Taxonomy" id="408172"/>
    <lineage>
        <taxon>unclassified sequences</taxon>
        <taxon>metagenomes</taxon>
        <taxon>ecological metagenomes</taxon>
    </lineage>
</organism>
<evidence type="ECO:0000256" key="2">
    <source>
        <dbReference type="ARBA" id="ARBA00022485"/>
    </source>
</evidence>
<dbReference type="PROSITE" id="PS01278">
    <property type="entry name" value="MTTASE_RADICAL"/>
    <property type="match status" value="1"/>
</dbReference>
<dbReference type="InterPro" id="IPR006638">
    <property type="entry name" value="Elp3/MiaA/NifB-like_rSAM"/>
</dbReference>
<dbReference type="PROSITE" id="PS51449">
    <property type="entry name" value="MTTASE_N"/>
    <property type="match status" value="1"/>
</dbReference>
<dbReference type="PANTHER" id="PTHR11918">
    <property type="entry name" value="RADICAL SAM PROTEINS"/>
    <property type="match status" value="1"/>
</dbReference>
<dbReference type="Gene3D" id="3.80.30.20">
    <property type="entry name" value="tm_1862 like domain"/>
    <property type="match status" value="1"/>
</dbReference>
<dbReference type="SMART" id="SM00729">
    <property type="entry name" value="Elp3"/>
    <property type="match status" value="1"/>
</dbReference>
<reference evidence="10" key="1">
    <citation type="submission" date="2018-05" db="EMBL/GenBank/DDBJ databases">
        <authorList>
            <person name="Lanie J.A."/>
            <person name="Ng W.-L."/>
            <person name="Kazmierczak K.M."/>
            <person name="Andrzejewski T.M."/>
            <person name="Davidsen T.M."/>
            <person name="Wayne K.J."/>
            <person name="Tettelin H."/>
            <person name="Glass J.I."/>
            <person name="Rusch D."/>
            <person name="Podicherti R."/>
            <person name="Tsui H.-C.T."/>
            <person name="Winkler M.E."/>
        </authorList>
    </citation>
    <scope>NUCLEOTIDE SEQUENCE</scope>
</reference>
<evidence type="ECO:0000259" key="8">
    <source>
        <dbReference type="PROSITE" id="PS51449"/>
    </source>
</evidence>
<dbReference type="EMBL" id="UINC01023809">
    <property type="protein sequence ID" value="SVA96213.1"/>
    <property type="molecule type" value="Genomic_DNA"/>
</dbReference>
<keyword evidence="7" id="KW-0411">Iron-sulfur</keyword>
<dbReference type="Pfam" id="PF04055">
    <property type="entry name" value="Radical_SAM"/>
    <property type="match status" value="1"/>
</dbReference>
<keyword evidence="6" id="KW-0408">Iron</keyword>
<dbReference type="GO" id="GO:0046872">
    <property type="term" value="F:metal ion binding"/>
    <property type="evidence" value="ECO:0007669"/>
    <property type="project" value="UniProtKB-KW"/>
</dbReference>
<keyword evidence="5" id="KW-0479">Metal-binding</keyword>
<keyword evidence="3" id="KW-0808">Transferase</keyword>
<dbReference type="NCBIfam" id="TIGR01579">
    <property type="entry name" value="MiaB-like-C"/>
    <property type="match status" value="1"/>
</dbReference>
<dbReference type="GO" id="GO:0035598">
    <property type="term" value="F:tRNA (N(6)-L-threonylcarbamoyladenosine(37)-C(2))-methylthiotransferase activity"/>
    <property type="evidence" value="ECO:0007669"/>
    <property type="project" value="TreeGrafter"/>
</dbReference>
<evidence type="ECO:0000256" key="6">
    <source>
        <dbReference type="ARBA" id="ARBA00023004"/>
    </source>
</evidence>
<dbReference type="InterPro" id="IPR058240">
    <property type="entry name" value="rSAM_sf"/>
</dbReference>
<dbReference type="InterPro" id="IPR006467">
    <property type="entry name" value="MiaB-like_bact"/>
</dbReference>
<evidence type="ECO:0000256" key="1">
    <source>
        <dbReference type="ARBA" id="ARBA00001966"/>
    </source>
</evidence>
<dbReference type="InterPro" id="IPR023404">
    <property type="entry name" value="rSAM_horseshoe"/>
</dbReference>
<evidence type="ECO:0000256" key="3">
    <source>
        <dbReference type="ARBA" id="ARBA00022679"/>
    </source>
</evidence>
<gene>
    <name evidence="10" type="ORF">METZ01_LOCUS149067</name>
</gene>
<dbReference type="SFLD" id="SFLDG01082">
    <property type="entry name" value="B12-binding_domain_containing"/>
    <property type="match status" value="1"/>
</dbReference>
<keyword evidence="4" id="KW-0949">S-adenosyl-L-methionine</keyword>
<dbReference type="InterPro" id="IPR005839">
    <property type="entry name" value="Methylthiotransferase"/>
</dbReference>
<dbReference type="PROSITE" id="PS51918">
    <property type="entry name" value="RADICAL_SAM"/>
    <property type="match status" value="1"/>
</dbReference>
<dbReference type="NCBIfam" id="TIGR00089">
    <property type="entry name" value="MiaB/RimO family radical SAM methylthiotransferase"/>
    <property type="match status" value="1"/>
</dbReference>
<feature type="domain" description="Radical SAM core" evidence="9">
    <location>
        <begin position="130"/>
        <end position="359"/>
    </location>
</feature>